<dbReference type="CDD" id="cd06170">
    <property type="entry name" value="LuxR_C_like"/>
    <property type="match status" value="1"/>
</dbReference>
<protein>
    <submittedName>
        <fullName evidence="5">Transcriptional regulator protein, LuxR family</fullName>
    </submittedName>
</protein>
<evidence type="ECO:0000313" key="6">
    <source>
        <dbReference type="Proteomes" id="UP000028607"/>
    </source>
</evidence>
<dbReference type="InterPro" id="IPR036388">
    <property type="entry name" value="WH-like_DNA-bd_sf"/>
</dbReference>
<dbReference type="PROSITE" id="PS50043">
    <property type="entry name" value="HTH_LUXR_2"/>
    <property type="match status" value="1"/>
</dbReference>
<accession>A0A085TTA3</accession>
<gene>
    <name evidence="5" type="ORF">DW2_15830</name>
</gene>
<dbReference type="SMART" id="SM00421">
    <property type="entry name" value="HTH_LUXR"/>
    <property type="match status" value="1"/>
</dbReference>
<reference evidence="5 6" key="2">
    <citation type="journal article" date="2015" name="Antonie Van Leeuwenhoek">
        <title>Thioclava indica sp. nov., isolated from surface seawater of the Indian Ocean.</title>
        <authorList>
            <person name="Liu Y."/>
            <person name="Lai Q."/>
            <person name="Du J."/>
            <person name="Xu H."/>
            <person name="Jiang L."/>
            <person name="Shao Z."/>
        </authorList>
    </citation>
    <scope>NUCLEOTIDE SEQUENCE [LARGE SCALE GENOMIC DNA]</scope>
    <source>
        <strain evidence="5 6">13D2W-2</strain>
    </source>
</reference>
<dbReference type="Gene3D" id="1.10.10.10">
    <property type="entry name" value="Winged helix-like DNA-binding domain superfamily/Winged helix DNA-binding domain"/>
    <property type="match status" value="1"/>
</dbReference>
<dbReference type="Pfam" id="PF00196">
    <property type="entry name" value="GerE"/>
    <property type="match status" value="1"/>
</dbReference>
<comment type="caution">
    <text evidence="5">The sequence shown here is derived from an EMBL/GenBank/DDBJ whole genome shotgun (WGS) entry which is preliminary data.</text>
</comment>
<dbReference type="SUPFAM" id="SSF46894">
    <property type="entry name" value="C-terminal effector domain of the bipartite response regulators"/>
    <property type="match status" value="1"/>
</dbReference>
<evidence type="ECO:0000256" key="3">
    <source>
        <dbReference type="ARBA" id="ARBA00023163"/>
    </source>
</evidence>
<dbReference type="PANTHER" id="PTHR44688">
    <property type="entry name" value="DNA-BINDING TRANSCRIPTIONAL ACTIVATOR DEVR_DOSR"/>
    <property type="match status" value="1"/>
</dbReference>
<dbReference type="AlphaFoldDB" id="A0A085TTA3"/>
<dbReference type="InterPro" id="IPR000792">
    <property type="entry name" value="Tscrpt_reg_LuxR_C"/>
</dbReference>
<evidence type="ECO:0000259" key="4">
    <source>
        <dbReference type="PROSITE" id="PS50043"/>
    </source>
</evidence>
<proteinExistence type="predicted"/>
<dbReference type="EMBL" id="AQRC01000014">
    <property type="protein sequence ID" value="KFE33950.1"/>
    <property type="molecule type" value="Genomic_DNA"/>
</dbReference>
<dbReference type="Proteomes" id="UP000028607">
    <property type="component" value="Unassembled WGS sequence"/>
</dbReference>
<keyword evidence="2" id="KW-0238">DNA-binding</keyword>
<dbReference type="PROSITE" id="PS00622">
    <property type="entry name" value="HTH_LUXR_1"/>
    <property type="match status" value="1"/>
</dbReference>
<dbReference type="GO" id="GO:0003677">
    <property type="term" value="F:DNA binding"/>
    <property type="evidence" value="ECO:0007669"/>
    <property type="project" value="UniProtKB-KW"/>
</dbReference>
<evidence type="ECO:0000313" key="5">
    <source>
        <dbReference type="EMBL" id="KFE33950.1"/>
    </source>
</evidence>
<keyword evidence="3" id="KW-0804">Transcription</keyword>
<dbReference type="GO" id="GO:0006355">
    <property type="term" value="P:regulation of DNA-templated transcription"/>
    <property type="evidence" value="ECO:0007669"/>
    <property type="project" value="InterPro"/>
</dbReference>
<evidence type="ECO:0000256" key="2">
    <source>
        <dbReference type="ARBA" id="ARBA00023125"/>
    </source>
</evidence>
<keyword evidence="1" id="KW-0805">Transcription regulation</keyword>
<keyword evidence="6" id="KW-1185">Reference proteome</keyword>
<dbReference type="eggNOG" id="COG2197">
    <property type="taxonomic scope" value="Bacteria"/>
</dbReference>
<dbReference type="PRINTS" id="PR00038">
    <property type="entry name" value="HTHLUXR"/>
</dbReference>
<dbReference type="PANTHER" id="PTHR44688:SF16">
    <property type="entry name" value="DNA-BINDING TRANSCRIPTIONAL ACTIVATOR DEVR_DOSR"/>
    <property type="match status" value="1"/>
</dbReference>
<feature type="domain" description="HTH luxR-type" evidence="4">
    <location>
        <begin position="165"/>
        <end position="230"/>
    </location>
</feature>
<dbReference type="InterPro" id="IPR016032">
    <property type="entry name" value="Sig_transdc_resp-reg_C-effctor"/>
</dbReference>
<dbReference type="PATRIC" id="fig|1317124.6.peg.3186"/>
<reference evidence="6" key="1">
    <citation type="submission" date="2013-04" db="EMBL/GenBank/DDBJ databases">
        <title>Thioclava sp. 13D2W-2 Genome Sequencing.</title>
        <authorList>
            <person name="Lai Q."/>
            <person name="Li G."/>
            <person name="Shao Z."/>
        </authorList>
    </citation>
    <scope>NUCLEOTIDE SEQUENCE [LARGE SCALE GENOMIC DNA]</scope>
    <source>
        <strain evidence="6">13D2W-2</strain>
    </source>
</reference>
<sequence length="232" mass="25453">MHRDDSVIGFLGAAQAFSDTVLRTVEAEVPPSACHRFTDFDDLEDMLNADAEFPEGGTLRTLIVDERHAEALISLLGSKSSPLTRVKPIIAFEEQGYGQHLMDMYGPQLISRQISLLPMNVNLTTWLLILRMVVSGGHYIPPTLVRCRPSDPPRSALIPAETDSEAAANSGLTPREAEVLGMLSSGQANKIIASRLNLSEHTVKLHIHRIIGKLGVTNRTEAAIWYHRHAGC</sequence>
<organism evidence="5 6">
    <name type="scientific">Thioclava atlantica</name>
    <dbReference type="NCBI Taxonomy" id="1317124"/>
    <lineage>
        <taxon>Bacteria</taxon>
        <taxon>Pseudomonadati</taxon>
        <taxon>Pseudomonadota</taxon>
        <taxon>Alphaproteobacteria</taxon>
        <taxon>Rhodobacterales</taxon>
        <taxon>Paracoccaceae</taxon>
        <taxon>Thioclava</taxon>
    </lineage>
</organism>
<dbReference type="STRING" id="1317124.DW2_15830"/>
<evidence type="ECO:0000256" key="1">
    <source>
        <dbReference type="ARBA" id="ARBA00023015"/>
    </source>
</evidence>
<name>A0A085TTA3_9RHOB</name>